<evidence type="ECO:0000313" key="2">
    <source>
        <dbReference type="Proteomes" id="UP000674416"/>
    </source>
</evidence>
<accession>A0ABS4D1L9</accession>
<dbReference type="RefSeq" id="WP_211086286.1">
    <property type="nucleotide sequence ID" value="NZ_JAFDST010000006.1"/>
</dbReference>
<name>A0ABS4D1L9_9BACI</name>
<reference evidence="1 2" key="1">
    <citation type="submission" date="2021-01" db="EMBL/GenBank/DDBJ databases">
        <title>Genomic Encyclopedia of Type Strains, Phase IV (KMG-IV): sequencing the most valuable type-strain genomes for metagenomic binning, comparative biology and taxonomic classification.</title>
        <authorList>
            <person name="Goeker M."/>
        </authorList>
    </citation>
    <scope>NUCLEOTIDE SEQUENCE [LARGE SCALE GENOMIC DNA]</scope>
    <source>
        <strain evidence="1 2">DSM 103394</strain>
    </source>
</reference>
<comment type="caution">
    <text evidence="1">The sequence shown here is derived from an EMBL/GenBank/DDBJ whole genome shotgun (WGS) entry which is preliminary data.</text>
</comment>
<dbReference type="Proteomes" id="UP000674416">
    <property type="component" value="Unassembled WGS sequence"/>
</dbReference>
<dbReference type="PROSITE" id="PS51257">
    <property type="entry name" value="PROKAR_LIPOPROTEIN"/>
    <property type="match status" value="1"/>
</dbReference>
<evidence type="ECO:0008006" key="3">
    <source>
        <dbReference type="Google" id="ProtNLM"/>
    </source>
</evidence>
<keyword evidence="2" id="KW-1185">Reference proteome</keyword>
<sequence>MRKIFYLLPAVWLLILTGCGFTTKNLDQVITDISNDETLKRFIVSIDYGFKELPEKGNESTYHEYDLNGTLVDKFDDLSKKEQYQFLASVVKVVQKNGIPNGISYEDGDFFCGEKNTCFINLIELTTSKHKYGVEYSSDSSLDLLYVDDEIVYDDSAKDGKYIDPTAEEEEVEVEEEEKWNLETADGTDWVGYDDDTKYSIVNEILTNVSNGGQTVDFDIEWFIEALDEYYGDGNDPTSSDKIIEVIAITGVAGGLIKDE</sequence>
<dbReference type="EMBL" id="JAFDST010000006">
    <property type="protein sequence ID" value="MBP1083516.1"/>
    <property type="molecule type" value="Genomic_DNA"/>
</dbReference>
<organism evidence="1 2">
    <name type="scientific">Bacillus capparidis</name>
    <dbReference type="NCBI Taxonomy" id="1840411"/>
    <lineage>
        <taxon>Bacteria</taxon>
        <taxon>Bacillati</taxon>
        <taxon>Bacillota</taxon>
        <taxon>Bacilli</taxon>
        <taxon>Bacillales</taxon>
        <taxon>Bacillaceae</taxon>
        <taxon>Bacillus</taxon>
    </lineage>
</organism>
<protein>
    <recommendedName>
        <fullName evidence="3">Lipoprotein</fullName>
    </recommendedName>
</protein>
<proteinExistence type="predicted"/>
<gene>
    <name evidence="1" type="ORF">JOC74_004044</name>
</gene>
<evidence type="ECO:0000313" key="1">
    <source>
        <dbReference type="EMBL" id="MBP1083516.1"/>
    </source>
</evidence>